<reference evidence="2 3" key="1">
    <citation type="submission" date="2019-08" db="EMBL/GenBank/DDBJ databases">
        <title>Isolation and enrichment of carboxydotrophic bacteria from anaerobic sludge for the production of bio-based chemicals from syngas.</title>
        <authorList>
            <person name="Antares A.L."/>
            <person name="Moreira J."/>
            <person name="Diender M."/>
            <person name="Parshina S.N."/>
            <person name="Stams A.J.M."/>
            <person name="Alves M."/>
            <person name="Alves J.I."/>
            <person name="Sousa D.Z."/>
        </authorList>
    </citation>
    <scope>NUCLEOTIDE SEQUENCE [LARGE SCALE GENOMIC DNA]</scope>
    <source>
        <strain evidence="2 3">JM</strain>
    </source>
</reference>
<dbReference type="SUPFAM" id="SSF143011">
    <property type="entry name" value="RelE-like"/>
    <property type="match status" value="1"/>
</dbReference>
<name>A0A5D0WP45_9FIRM</name>
<evidence type="ECO:0000256" key="1">
    <source>
        <dbReference type="ARBA" id="ARBA00022649"/>
    </source>
</evidence>
<dbReference type="Proteomes" id="UP000322619">
    <property type="component" value="Unassembled WGS sequence"/>
</dbReference>
<dbReference type="InterPro" id="IPR007712">
    <property type="entry name" value="RelE/ParE_toxin"/>
</dbReference>
<dbReference type="RefSeq" id="WP_148637503.1">
    <property type="nucleotide sequence ID" value="NZ_VSLA01000013.1"/>
</dbReference>
<dbReference type="InterPro" id="IPR035093">
    <property type="entry name" value="RelE/ParE_toxin_dom_sf"/>
</dbReference>
<evidence type="ECO:0000313" key="2">
    <source>
        <dbReference type="EMBL" id="TYC85959.1"/>
    </source>
</evidence>
<accession>A0A5D0WP45</accession>
<proteinExistence type="predicted"/>
<dbReference type="EMBL" id="VSLA01000013">
    <property type="protein sequence ID" value="TYC85959.1"/>
    <property type="molecule type" value="Genomic_DNA"/>
</dbReference>
<gene>
    <name evidence="2" type="ORF">FXB42_08875</name>
</gene>
<evidence type="ECO:0000313" key="3">
    <source>
        <dbReference type="Proteomes" id="UP000322619"/>
    </source>
</evidence>
<organism evidence="2 3">
    <name type="scientific">Acetobacterium wieringae</name>
    <dbReference type="NCBI Taxonomy" id="52694"/>
    <lineage>
        <taxon>Bacteria</taxon>
        <taxon>Bacillati</taxon>
        <taxon>Bacillota</taxon>
        <taxon>Clostridia</taxon>
        <taxon>Eubacteriales</taxon>
        <taxon>Eubacteriaceae</taxon>
        <taxon>Acetobacterium</taxon>
    </lineage>
</organism>
<dbReference type="AlphaFoldDB" id="A0A5D0WP45"/>
<dbReference type="Gene3D" id="3.30.2310.20">
    <property type="entry name" value="RelE-like"/>
    <property type="match status" value="1"/>
</dbReference>
<keyword evidence="1" id="KW-1277">Toxin-antitoxin system</keyword>
<sequence length="102" mass="11907">MPPYKVQILAPAKKELEEIAEYHFLVVGENSARRIVQKILNALERLEEFPLSCPRVPDEELKSQDYRILVCEQYICVYRLLGETVFVYHIASGATEYSKLFR</sequence>
<protein>
    <submittedName>
        <fullName evidence="2">Type II toxin-antitoxin system RelE/ParE family toxin</fullName>
    </submittedName>
</protein>
<dbReference type="Pfam" id="PF05016">
    <property type="entry name" value="ParE_toxin"/>
    <property type="match status" value="1"/>
</dbReference>
<comment type="caution">
    <text evidence="2">The sequence shown here is derived from an EMBL/GenBank/DDBJ whole genome shotgun (WGS) entry which is preliminary data.</text>
</comment>